<sequence length="493" mass="54770">MYPNLCEAILEKLSEPIKMLVKEAKVAEKQAIRYAGEKSVAQELRLAILDKITPSVTELSRGLNVIKNQEPGDRHSGMISMNVLETFAGSIDDIMNSLTRIGANVEGEGLSSPVSEPREEVFREVFEQVSEIVYTDTNQSVTDLLCNIETAQRNIPNTIILEGLRQLSSLQKDLATTVTKVGENRNETSISALENIGQSINLLNNFVIDLTPSSMGSVLEECGVVLSILEDSVLATDLSSQPSDIKDEFSNLKDRVKEVRLNIIELSEQVDEPRQTSDDQMAVGDNVVVVLEETSVTVVPESLLEDTKSTLDQLQDSASVPSARMVLEPLLPHAVALYEISNDTLLRKQKDQLSEEDRQRLQNCVVPLELIEDRIIEALDFVMLTPGTPQRTELKNLLEHLQYNVAVMHQQVLDETHLAERRDSVPIIEEIKKSVIVLQNLPIMSEISGDEAVSPEIVKEIVECVSALEHNLATLYEVVMVEGMDQMPPNLLQ</sequence>
<name>A0A6J2XIX3_SITOR</name>
<gene>
    <name evidence="2" type="primary">LOC115878951</name>
</gene>
<dbReference type="OrthoDB" id="10260894at2759"/>
<reference evidence="2" key="1">
    <citation type="submission" date="2025-08" db="UniProtKB">
        <authorList>
            <consortium name="RefSeq"/>
        </authorList>
    </citation>
    <scope>IDENTIFICATION</scope>
    <source>
        <tissue evidence="2">Gonads</tissue>
    </source>
</reference>
<dbReference type="KEGG" id="soy:115878951"/>
<keyword evidence="1" id="KW-1185">Reference proteome</keyword>
<organism evidence="1 2">
    <name type="scientific">Sitophilus oryzae</name>
    <name type="common">Rice weevil</name>
    <name type="synonym">Curculio oryzae</name>
    <dbReference type="NCBI Taxonomy" id="7048"/>
    <lineage>
        <taxon>Eukaryota</taxon>
        <taxon>Metazoa</taxon>
        <taxon>Ecdysozoa</taxon>
        <taxon>Arthropoda</taxon>
        <taxon>Hexapoda</taxon>
        <taxon>Insecta</taxon>
        <taxon>Pterygota</taxon>
        <taxon>Neoptera</taxon>
        <taxon>Endopterygota</taxon>
        <taxon>Coleoptera</taxon>
        <taxon>Polyphaga</taxon>
        <taxon>Cucujiformia</taxon>
        <taxon>Curculionidae</taxon>
        <taxon>Dryophthorinae</taxon>
        <taxon>Sitophilus</taxon>
    </lineage>
</organism>
<feature type="non-terminal residue" evidence="2">
    <location>
        <position position="493"/>
    </location>
</feature>
<evidence type="ECO:0000313" key="1">
    <source>
        <dbReference type="Proteomes" id="UP000504635"/>
    </source>
</evidence>
<dbReference type="Proteomes" id="UP000504635">
    <property type="component" value="Unplaced"/>
</dbReference>
<accession>A0A6J2XIX3</accession>
<evidence type="ECO:0000313" key="2">
    <source>
        <dbReference type="RefSeq" id="XP_030751418.1"/>
    </source>
</evidence>
<protein>
    <submittedName>
        <fullName evidence="2">Uncharacterized protein LOC115878951</fullName>
    </submittedName>
</protein>
<dbReference type="RefSeq" id="XP_030751418.1">
    <property type="nucleotide sequence ID" value="XM_030895558.1"/>
</dbReference>
<proteinExistence type="predicted"/>
<dbReference type="InParanoid" id="A0A6J2XIX3"/>
<dbReference type="GeneID" id="115878951"/>
<dbReference type="AlphaFoldDB" id="A0A6J2XIX3"/>